<evidence type="ECO:0000313" key="7">
    <source>
        <dbReference type="Proteomes" id="UP000094020"/>
    </source>
</evidence>
<dbReference type="SUPFAM" id="SSF54001">
    <property type="entry name" value="Cysteine proteinases"/>
    <property type="match status" value="1"/>
</dbReference>
<dbReference type="InterPro" id="IPR050883">
    <property type="entry name" value="PNGase"/>
</dbReference>
<name>A0A1B9I5W5_9TREE</name>
<reference evidence="5" key="1">
    <citation type="submission" date="2013-07" db="EMBL/GenBank/DDBJ databases">
        <title>The Genome Sequence of Cryptococcus pinus CBS10737.</title>
        <authorList>
            <consortium name="The Broad Institute Genome Sequencing Platform"/>
            <person name="Cuomo C."/>
            <person name="Litvintseva A."/>
            <person name="Chen Y."/>
            <person name="Heitman J."/>
            <person name="Sun S."/>
            <person name="Springer D."/>
            <person name="Dromer F."/>
            <person name="Young S.K."/>
            <person name="Zeng Q."/>
            <person name="Gargeya S."/>
            <person name="Fitzgerald M."/>
            <person name="Abouelleil A."/>
            <person name="Alvarado L."/>
            <person name="Berlin A.M."/>
            <person name="Chapman S.B."/>
            <person name="Dewar J."/>
            <person name="Goldberg J."/>
            <person name="Griggs A."/>
            <person name="Gujja S."/>
            <person name="Hansen M."/>
            <person name="Howarth C."/>
            <person name="Imamovic A."/>
            <person name="Larimer J."/>
            <person name="McCowan C."/>
            <person name="Murphy C."/>
            <person name="Pearson M."/>
            <person name="Priest M."/>
            <person name="Roberts A."/>
            <person name="Saif S."/>
            <person name="Shea T."/>
            <person name="Sykes S."/>
            <person name="Wortman J."/>
            <person name="Nusbaum C."/>
            <person name="Birren B."/>
        </authorList>
    </citation>
    <scope>NUCLEOTIDE SEQUENCE [LARGE SCALE GENOMIC DNA]</scope>
    <source>
        <strain evidence="5">CBS 10737</strain>
    </source>
</reference>
<protein>
    <recommendedName>
        <fullName evidence="4">Transglutaminase-like domain-containing protein</fullName>
    </recommendedName>
</protein>
<dbReference type="STRING" id="1296096.A0A1B9I5W5"/>
<gene>
    <name evidence="5" type="ORF">I206_02970</name>
    <name evidence="6" type="ORF">I206_102616</name>
</gene>
<comment type="similarity">
    <text evidence="1">Belongs to the transglutaminase-like superfamily. PNGase family.</text>
</comment>
<dbReference type="GO" id="GO:0000224">
    <property type="term" value="F:peptide-N4-(N-acetyl-beta-glucosaminyl)asparagine amidase activity"/>
    <property type="evidence" value="ECO:0007669"/>
    <property type="project" value="TreeGrafter"/>
</dbReference>
<dbReference type="InterPro" id="IPR013320">
    <property type="entry name" value="ConA-like_dom_sf"/>
</dbReference>
<dbReference type="SMART" id="SM00460">
    <property type="entry name" value="TGc"/>
    <property type="match status" value="1"/>
</dbReference>
<feature type="domain" description="Transglutaminase-like" evidence="4">
    <location>
        <begin position="223"/>
        <end position="278"/>
    </location>
</feature>
<dbReference type="Proteomes" id="UP000094020">
    <property type="component" value="Chromosome 3"/>
</dbReference>
<dbReference type="GO" id="GO:0005634">
    <property type="term" value="C:nucleus"/>
    <property type="evidence" value="ECO:0007669"/>
    <property type="project" value="TreeGrafter"/>
</dbReference>
<dbReference type="OrthoDB" id="409136at2759"/>
<dbReference type="PANTHER" id="PTHR12143">
    <property type="entry name" value="PEPTIDE N-GLYCANASE PNGASE -RELATED"/>
    <property type="match status" value="1"/>
</dbReference>
<sequence>MSFPLINPTYSIEYTFHQHLINYIATGLSTGKYYRIPSFYSPSKREIENLKSLWINLYSNFKIELINKFKIVVNRRLPNLELENIINNLKINSLNLKDDPNVNVHLYELRSLIPSNLLSSNSLKLLLPNSPQFLIKEKEIEIEKEKVDEQVLKLVKWFKNEYMKWVDPIKCSNCKFETLNIGLDQPNLKEKENGANKVELHKCKNKNCEKIKRFCRYTKIKSLINTREGRCGEWAQLFYVFLRIKGIESRYIWNSEDHVWCEYWSPTLKHWVHVDSCEAATNKPLLYARGWGKKQAFCLAFGAYGAEDVTRAYVDDWNECKQRRRAKGWKEMDLRRALYAHTVSIRLKLPLEERTRLEAMDNLQALWMADEEGQLAESERMDLGGRISGPENWRAMRDELGLGGKEVKIPKFTILDSLSVHHDKLLQYGNTRLTSKGILLTDGPSQTSSFFNPIPINQHKDIRCKFGFRLTSPQSGEADGIALIFSSQKGLGLGGYGLGYDGLGDSKDFAIEIDTYRTQDHADDPPTPHISLHSPLKAHHQYSLSCTKPGSIPFLSDGKAYNLEIFYQSLEAGGKERRVRGYLHTPDEDILEVLDVRLPERADPDGNAEWFVGISGSCGGLWQKQEILAFELDVVKFDNVSEESVHEQKRKEEVAEIEKDEM</sequence>
<reference evidence="5" key="3">
    <citation type="submission" date="2016-07" db="EMBL/GenBank/DDBJ databases">
        <title>Evolution of pathogenesis and genome organization in the Tremellales.</title>
        <authorList>
            <person name="Cuomo C."/>
            <person name="Litvintseva A."/>
            <person name="Heitman J."/>
            <person name="Chen Y."/>
            <person name="Sun S."/>
            <person name="Springer D."/>
            <person name="Dromer F."/>
            <person name="Young S."/>
            <person name="Zeng Q."/>
            <person name="Chapman S."/>
            <person name="Gujja S."/>
            <person name="Saif S."/>
            <person name="Birren B."/>
        </authorList>
    </citation>
    <scope>NUCLEOTIDE SEQUENCE</scope>
    <source>
        <strain evidence="5">CBS 10737</strain>
    </source>
</reference>
<reference evidence="6" key="4">
    <citation type="submission" date="2024-02" db="EMBL/GenBank/DDBJ databases">
        <title>Comparative genomics of Cryptococcus and Kwoniella reveals pathogenesis evolution and contrasting modes of karyotype evolution via chromosome fusion or intercentromeric recombination.</title>
        <authorList>
            <person name="Coelho M.A."/>
            <person name="David-Palma M."/>
            <person name="Shea T."/>
            <person name="Bowers K."/>
            <person name="McGinley-Smith S."/>
            <person name="Mohammad A.W."/>
            <person name="Gnirke A."/>
            <person name="Yurkov A.M."/>
            <person name="Nowrousian M."/>
            <person name="Sun S."/>
            <person name="Cuomo C.A."/>
            <person name="Heitman J."/>
        </authorList>
    </citation>
    <scope>NUCLEOTIDE SEQUENCE</scope>
    <source>
        <strain evidence="6">CBS 10737</strain>
    </source>
</reference>
<dbReference type="Gene3D" id="2.60.120.200">
    <property type="match status" value="1"/>
</dbReference>
<evidence type="ECO:0000313" key="6">
    <source>
        <dbReference type="EMBL" id="WWC68682.1"/>
    </source>
</evidence>
<reference evidence="6" key="2">
    <citation type="submission" date="2013-07" db="EMBL/GenBank/DDBJ databases">
        <authorList>
            <consortium name="The Broad Institute Genome Sequencing Platform"/>
            <person name="Cuomo C."/>
            <person name="Litvintseva A."/>
            <person name="Chen Y."/>
            <person name="Heitman J."/>
            <person name="Sun S."/>
            <person name="Springer D."/>
            <person name="Dromer F."/>
            <person name="Young S.K."/>
            <person name="Zeng Q."/>
            <person name="Gargeya S."/>
            <person name="Fitzgerald M."/>
            <person name="Abouelleil A."/>
            <person name="Alvarado L."/>
            <person name="Berlin A.M."/>
            <person name="Chapman S.B."/>
            <person name="Dewar J."/>
            <person name="Goldberg J."/>
            <person name="Griggs A."/>
            <person name="Gujja S."/>
            <person name="Hansen M."/>
            <person name="Howarth C."/>
            <person name="Imamovic A."/>
            <person name="Larimer J."/>
            <person name="McCowan C."/>
            <person name="Murphy C."/>
            <person name="Pearson M."/>
            <person name="Priest M."/>
            <person name="Roberts A."/>
            <person name="Saif S."/>
            <person name="Shea T."/>
            <person name="Sykes S."/>
            <person name="Wortman J."/>
            <person name="Nusbaum C."/>
            <person name="Birren B."/>
        </authorList>
    </citation>
    <scope>NUCLEOTIDE SEQUENCE</scope>
    <source>
        <strain evidence="6">CBS 10737</strain>
    </source>
</reference>
<accession>A0A1B9I5W5</accession>
<evidence type="ECO:0000256" key="2">
    <source>
        <dbReference type="ARBA" id="ARBA00022723"/>
    </source>
</evidence>
<dbReference type="Pfam" id="PF01841">
    <property type="entry name" value="Transglut_core"/>
    <property type="match status" value="1"/>
</dbReference>
<evidence type="ECO:0000313" key="5">
    <source>
        <dbReference type="EMBL" id="OCF50908.1"/>
    </source>
</evidence>
<dbReference type="GO" id="GO:0006516">
    <property type="term" value="P:glycoprotein catabolic process"/>
    <property type="evidence" value="ECO:0007669"/>
    <property type="project" value="TreeGrafter"/>
</dbReference>
<keyword evidence="3" id="KW-0862">Zinc</keyword>
<dbReference type="CDD" id="cd01951">
    <property type="entry name" value="lectin_L-type"/>
    <property type="match status" value="1"/>
</dbReference>
<evidence type="ECO:0000256" key="1">
    <source>
        <dbReference type="ARBA" id="ARBA00009390"/>
    </source>
</evidence>
<dbReference type="InterPro" id="IPR056573">
    <property type="entry name" value="Lectin_L-type_dom"/>
</dbReference>
<keyword evidence="2" id="KW-0479">Metal-binding</keyword>
<keyword evidence="7" id="KW-1185">Reference proteome</keyword>
<evidence type="ECO:0000259" key="4">
    <source>
        <dbReference type="SMART" id="SM00460"/>
    </source>
</evidence>
<dbReference type="GeneID" id="30171339"/>
<dbReference type="GO" id="GO:0046872">
    <property type="term" value="F:metal ion binding"/>
    <property type="evidence" value="ECO:0007669"/>
    <property type="project" value="UniProtKB-KW"/>
</dbReference>
<dbReference type="InterPro" id="IPR002931">
    <property type="entry name" value="Transglutaminase-like"/>
</dbReference>
<dbReference type="PANTHER" id="PTHR12143:SF19">
    <property type="entry name" value="PEPTIDE-N(4)-(N-ACETYL-BETA-GLUCOSAMINYL)ASPARAGINE AMIDASE"/>
    <property type="match status" value="1"/>
</dbReference>
<dbReference type="SUPFAM" id="SSF49899">
    <property type="entry name" value="Concanavalin A-like lectins/glucanases"/>
    <property type="match status" value="1"/>
</dbReference>
<dbReference type="AlphaFoldDB" id="A0A1B9I5W5"/>
<dbReference type="Gene3D" id="2.20.25.10">
    <property type="match status" value="1"/>
</dbReference>
<proteinExistence type="inferred from homology"/>
<dbReference type="GO" id="GO:0005829">
    <property type="term" value="C:cytosol"/>
    <property type="evidence" value="ECO:0007669"/>
    <property type="project" value="TreeGrafter"/>
</dbReference>
<dbReference type="InterPro" id="IPR038765">
    <property type="entry name" value="Papain-like_cys_pep_sf"/>
</dbReference>
<dbReference type="Gene3D" id="3.10.620.30">
    <property type="match status" value="1"/>
</dbReference>
<evidence type="ECO:0000256" key="3">
    <source>
        <dbReference type="ARBA" id="ARBA00022833"/>
    </source>
</evidence>
<dbReference type="RefSeq" id="XP_019012127.1">
    <property type="nucleotide sequence ID" value="XM_019154724.1"/>
</dbReference>
<dbReference type="EMBL" id="CP144521">
    <property type="protein sequence ID" value="WWC68682.1"/>
    <property type="molecule type" value="Genomic_DNA"/>
</dbReference>
<organism evidence="5">
    <name type="scientific">Kwoniella pini CBS 10737</name>
    <dbReference type="NCBI Taxonomy" id="1296096"/>
    <lineage>
        <taxon>Eukaryota</taxon>
        <taxon>Fungi</taxon>
        <taxon>Dikarya</taxon>
        <taxon>Basidiomycota</taxon>
        <taxon>Agaricomycotina</taxon>
        <taxon>Tremellomycetes</taxon>
        <taxon>Tremellales</taxon>
        <taxon>Cryptococcaceae</taxon>
        <taxon>Kwoniella</taxon>
    </lineage>
</organism>
<dbReference type="EMBL" id="KI894009">
    <property type="protein sequence ID" value="OCF50908.1"/>
    <property type="molecule type" value="Genomic_DNA"/>
</dbReference>
<dbReference type="KEGG" id="kpin:30171339"/>